<evidence type="ECO:0000313" key="5">
    <source>
        <dbReference type="Proteomes" id="UP000323720"/>
    </source>
</evidence>
<keyword evidence="5" id="KW-1185">Reference proteome</keyword>
<evidence type="ECO:0000256" key="3">
    <source>
        <dbReference type="PROSITE-ProRule" id="PRU00339"/>
    </source>
</evidence>
<dbReference type="Gene3D" id="1.25.40.10">
    <property type="entry name" value="Tetratricopeptide repeat domain"/>
    <property type="match status" value="1"/>
</dbReference>
<dbReference type="PROSITE" id="PS50005">
    <property type="entry name" value="TPR"/>
    <property type="match status" value="1"/>
</dbReference>
<accession>A0A5D0RBW0</accession>
<dbReference type="RefSeq" id="WP_148402897.1">
    <property type="nucleotide sequence ID" value="NZ_VSKK01000001.1"/>
</dbReference>
<comment type="caution">
    <text evidence="4">The sequence shown here is derived from an EMBL/GenBank/DDBJ whole genome shotgun (WGS) entry which is preliminary data.</text>
</comment>
<reference evidence="4 5" key="1">
    <citation type="submission" date="2019-08" db="EMBL/GenBank/DDBJ databases">
        <title>Genomes of Antarctic Bizionia species.</title>
        <authorList>
            <person name="Bowman J.P."/>
        </authorList>
    </citation>
    <scope>NUCLEOTIDE SEQUENCE [LARGE SCALE GENOMIC DNA]</scope>
    <source>
        <strain evidence="4 5">ADA-4</strain>
    </source>
</reference>
<evidence type="ECO:0000256" key="1">
    <source>
        <dbReference type="ARBA" id="ARBA00022737"/>
    </source>
</evidence>
<organism evidence="4 5">
    <name type="scientific">Bizionia myxarmorum</name>
    <dbReference type="NCBI Taxonomy" id="291186"/>
    <lineage>
        <taxon>Bacteria</taxon>
        <taxon>Pseudomonadati</taxon>
        <taxon>Bacteroidota</taxon>
        <taxon>Flavobacteriia</taxon>
        <taxon>Flavobacteriales</taxon>
        <taxon>Flavobacteriaceae</taxon>
        <taxon>Bizionia</taxon>
    </lineage>
</organism>
<protein>
    <submittedName>
        <fullName evidence="4">Tetratricopeptide repeat protein</fullName>
    </submittedName>
</protein>
<evidence type="ECO:0000256" key="2">
    <source>
        <dbReference type="ARBA" id="ARBA00022803"/>
    </source>
</evidence>
<dbReference type="PROSITE" id="PS51257">
    <property type="entry name" value="PROKAR_LIPOPROTEIN"/>
    <property type="match status" value="1"/>
</dbReference>
<evidence type="ECO:0000313" key="4">
    <source>
        <dbReference type="EMBL" id="TYB79160.1"/>
    </source>
</evidence>
<name>A0A5D0RBW0_9FLAO</name>
<dbReference type="InterPro" id="IPR019734">
    <property type="entry name" value="TPR_rpt"/>
</dbReference>
<dbReference type="InterPro" id="IPR051012">
    <property type="entry name" value="CellSynth/LPSAsmb/PSIAsmb"/>
</dbReference>
<proteinExistence type="predicted"/>
<sequence length="199" mass="23650">MRIFRIVLVSFLLISCKSDEENKFLKKFNPAEHIEQMLKIEKAIELYDEGTEFFKMGDFESAKKSFHKSFDIENSPISLNELGTIEVAKKDYAEAIKYFNQGRKLDPNYWPVYINEARCYEKLTEFKKAEDLLLLLKKQCKSDYWITQADFILALIYFNSRQGCEKVYEFLDKSQSMTTYPELKDPYMNFKNYVETNCE</sequence>
<keyword evidence="2 3" id="KW-0802">TPR repeat</keyword>
<dbReference type="OrthoDB" id="1447252at2"/>
<keyword evidence="1" id="KW-0677">Repeat</keyword>
<dbReference type="EMBL" id="VSKK01000001">
    <property type="protein sequence ID" value="TYB79160.1"/>
    <property type="molecule type" value="Genomic_DNA"/>
</dbReference>
<dbReference type="AlphaFoldDB" id="A0A5D0RBW0"/>
<dbReference type="SMART" id="SM00028">
    <property type="entry name" value="TPR"/>
    <property type="match status" value="3"/>
</dbReference>
<dbReference type="Pfam" id="PF14559">
    <property type="entry name" value="TPR_19"/>
    <property type="match status" value="1"/>
</dbReference>
<feature type="repeat" description="TPR" evidence="3">
    <location>
        <begin position="76"/>
        <end position="109"/>
    </location>
</feature>
<dbReference type="PANTHER" id="PTHR45586:SF1">
    <property type="entry name" value="LIPOPOLYSACCHARIDE ASSEMBLY PROTEIN B"/>
    <property type="match status" value="1"/>
</dbReference>
<dbReference type="Proteomes" id="UP000323720">
    <property type="component" value="Unassembled WGS sequence"/>
</dbReference>
<dbReference type="PANTHER" id="PTHR45586">
    <property type="entry name" value="TPR REPEAT-CONTAINING PROTEIN PA4667"/>
    <property type="match status" value="1"/>
</dbReference>
<dbReference type="SUPFAM" id="SSF48452">
    <property type="entry name" value="TPR-like"/>
    <property type="match status" value="1"/>
</dbReference>
<dbReference type="InterPro" id="IPR011990">
    <property type="entry name" value="TPR-like_helical_dom_sf"/>
</dbReference>
<gene>
    <name evidence="4" type="ORF">ES674_05135</name>
</gene>